<dbReference type="Pfam" id="PF02653">
    <property type="entry name" value="BPD_transp_2"/>
    <property type="match status" value="1"/>
</dbReference>
<organism evidence="7 8">
    <name type="scientific">Bifidobacterium scardovii</name>
    <dbReference type="NCBI Taxonomy" id="158787"/>
    <lineage>
        <taxon>Bacteria</taxon>
        <taxon>Bacillati</taxon>
        <taxon>Actinomycetota</taxon>
        <taxon>Actinomycetes</taxon>
        <taxon>Bifidobacteriales</taxon>
        <taxon>Bifidobacteriaceae</taxon>
        <taxon>Bifidobacterium</taxon>
    </lineage>
</organism>
<feature type="transmembrane region" description="Helical" evidence="6">
    <location>
        <begin position="264"/>
        <end position="296"/>
    </location>
</feature>
<dbReference type="RefSeq" id="WP_033517697.1">
    <property type="nucleotide sequence ID" value="NZ_CAUPKV010000023.1"/>
</dbReference>
<evidence type="ECO:0000256" key="4">
    <source>
        <dbReference type="ARBA" id="ARBA00022989"/>
    </source>
</evidence>
<evidence type="ECO:0000313" key="7">
    <source>
        <dbReference type="EMBL" id="KFI93744.1"/>
    </source>
</evidence>
<dbReference type="OrthoDB" id="9808136at2"/>
<keyword evidence="3 6" id="KW-0812">Transmembrane</keyword>
<dbReference type="eggNOG" id="COG1172">
    <property type="taxonomic scope" value="Bacteria"/>
</dbReference>
<dbReference type="GO" id="GO:0022857">
    <property type="term" value="F:transmembrane transporter activity"/>
    <property type="evidence" value="ECO:0007669"/>
    <property type="project" value="InterPro"/>
</dbReference>
<feature type="transmembrane region" description="Helical" evidence="6">
    <location>
        <begin position="83"/>
        <end position="101"/>
    </location>
</feature>
<dbReference type="CDD" id="cd06579">
    <property type="entry name" value="TM_PBP1_transp_AraH_like"/>
    <property type="match status" value="1"/>
</dbReference>
<keyword evidence="5 6" id="KW-0472">Membrane</keyword>
<feature type="transmembrane region" description="Helical" evidence="6">
    <location>
        <begin position="308"/>
        <end position="327"/>
    </location>
</feature>
<evidence type="ECO:0000256" key="5">
    <source>
        <dbReference type="ARBA" id="ARBA00023136"/>
    </source>
</evidence>
<comment type="subcellular location">
    <subcellularLocation>
        <location evidence="1">Cell membrane</location>
        <topology evidence="1">Multi-pass membrane protein</topology>
    </subcellularLocation>
</comment>
<dbReference type="PANTHER" id="PTHR32196:SF72">
    <property type="entry name" value="RIBOSE IMPORT PERMEASE PROTEIN RBSC"/>
    <property type="match status" value="1"/>
</dbReference>
<dbReference type="GO" id="GO:0005886">
    <property type="term" value="C:plasma membrane"/>
    <property type="evidence" value="ECO:0007669"/>
    <property type="project" value="UniProtKB-SubCell"/>
</dbReference>
<reference evidence="7 8" key="1">
    <citation type="submission" date="2014-03" db="EMBL/GenBank/DDBJ databases">
        <title>Genomics of Bifidobacteria.</title>
        <authorList>
            <person name="Ventura M."/>
            <person name="Milani C."/>
            <person name="Lugli G.A."/>
        </authorList>
    </citation>
    <scope>NUCLEOTIDE SEQUENCE [LARGE SCALE GENOMIC DNA]</scope>
    <source>
        <strain evidence="7 8">LMG 21589</strain>
    </source>
</reference>
<feature type="transmembrane region" description="Helical" evidence="6">
    <location>
        <begin position="57"/>
        <end position="77"/>
    </location>
</feature>
<dbReference type="STRING" id="158787.BSCA_0240"/>
<evidence type="ECO:0000313" key="8">
    <source>
        <dbReference type="Proteomes" id="UP000029033"/>
    </source>
</evidence>
<dbReference type="Proteomes" id="UP000029033">
    <property type="component" value="Unassembled WGS sequence"/>
</dbReference>
<keyword evidence="4 6" id="KW-1133">Transmembrane helix</keyword>
<evidence type="ECO:0000256" key="2">
    <source>
        <dbReference type="ARBA" id="ARBA00022475"/>
    </source>
</evidence>
<feature type="transmembrane region" description="Helical" evidence="6">
    <location>
        <begin position="177"/>
        <end position="198"/>
    </location>
</feature>
<feature type="transmembrane region" description="Helical" evidence="6">
    <location>
        <begin position="26"/>
        <end position="45"/>
    </location>
</feature>
<dbReference type="AlphaFoldDB" id="A0A087DDZ4"/>
<protein>
    <submittedName>
        <fullName evidence="7">Ribose transporter permease RbsC</fullName>
    </submittedName>
</protein>
<dbReference type="EMBL" id="JGZO01000012">
    <property type="protein sequence ID" value="KFI93744.1"/>
    <property type="molecule type" value="Genomic_DNA"/>
</dbReference>
<comment type="caution">
    <text evidence="7">The sequence shown here is derived from an EMBL/GenBank/DDBJ whole genome shotgun (WGS) entry which is preliminary data.</text>
</comment>
<feature type="transmembrane region" description="Helical" evidence="6">
    <location>
        <begin position="108"/>
        <end position="132"/>
    </location>
</feature>
<proteinExistence type="predicted"/>
<dbReference type="InterPro" id="IPR001851">
    <property type="entry name" value="ABC_transp_permease"/>
</dbReference>
<keyword evidence="8" id="KW-1185">Reference proteome</keyword>
<accession>A0A087DDZ4</accession>
<evidence type="ECO:0000256" key="3">
    <source>
        <dbReference type="ARBA" id="ARBA00022692"/>
    </source>
</evidence>
<feature type="transmembrane region" description="Helical" evidence="6">
    <location>
        <begin position="229"/>
        <end position="252"/>
    </location>
</feature>
<evidence type="ECO:0000256" key="6">
    <source>
        <dbReference type="SAM" id="Phobius"/>
    </source>
</evidence>
<feature type="transmembrane region" description="Helical" evidence="6">
    <location>
        <begin position="138"/>
        <end position="156"/>
    </location>
</feature>
<gene>
    <name evidence="7" type="ORF">BSCA_0240</name>
</gene>
<name>A0A087DDZ4_9BIFI</name>
<dbReference type="GeneID" id="85164634"/>
<sequence>MSNDAQAVNSPVKKPTLLRHFSSSSLQQLLIFGTWIVLLIGFSIADPHFMRMGNIVALLLASAVTGIQALGVTFAIATGGIDITPGLGMAMTGVITALCMVTFHLPIWLAVTVGILSGAVLGWINGLLIAGFNMQPMIATLAMMLVAQGAALVLSGSKPVYTTDEVGFDQIARGTQLFGIPNAVWIFLVLAIISWVILNKTRLGRYALSMGSNEEATRMSGVNVRRWKWAIYVLAGSYTGLSGVVMTSRLSAAQPATGSGYEMYAIAAAVIGGASLAGGRASIVGTVIGALIITTINNGLQILSVPDPWQKIFLGIVVIAAVLVDLYRQHNQKKVK</sequence>
<evidence type="ECO:0000256" key="1">
    <source>
        <dbReference type="ARBA" id="ARBA00004651"/>
    </source>
</evidence>
<keyword evidence="2" id="KW-1003">Cell membrane</keyword>
<dbReference type="PANTHER" id="PTHR32196">
    <property type="entry name" value="ABC TRANSPORTER PERMEASE PROTEIN YPHD-RELATED-RELATED"/>
    <property type="match status" value="1"/>
</dbReference>